<feature type="signal peptide" evidence="1">
    <location>
        <begin position="1"/>
        <end position="25"/>
    </location>
</feature>
<evidence type="ECO:0000313" key="2">
    <source>
        <dbReference type="EMBL" id="KAJ4752215.1"/>
    </source>
</evidence>
<reference evidence="2" key="1">
    <citation type="submission" date="2022-08" db="EMBL/GenBank/DDBJ databases">
        <authorList>
            <person name="Marques A."/>
        </authorList>
    </citation>
    <scope>NUCLEOTIDE SEQUENCE</scope>
    <source>
        <strain evidence="2">RhyPub2mFocal</strain>
        <tissue evidence="2">Leaves</tissue>
    </source>
</reference>
<accession>A0AAV8C9V5</accession>
<dbReference type="Proteomes" id="UP001140206">
    <property type="component" value="Chromosome 5"/>
</dbReference>
<feature type="chain" id="PRO_5043978535" evidence="1">
    <location>
        <begin position="26"/>
        <end position="87"/>
    </location>
</feature>
<sequence length="87" mass="9607">MSSVRAQTMLLVTFFLSCLLLLAEGQTTATPSRHVDGNAIDQGIAYALMLVALFNFELVTGDVPLELLWNECSDREKDGAKPSWFEV</sequence>
<dbReference type="AlphaFoldDB" id="A0AAV8C9V5"/>
<evidence type="ECO:0000313" key="3">
    <source>
        <dbReference type="Proteomes" id="UP001140206"/>
    </source>
</evidence>
<dbReference type="EMBL" id="JAMFTS010000005">
    <property type="protein sequence ID" value="KAJ4752215.1"/>
    <property type="molecule type" value="Genomic_DNA"/>
</dbReference>
<dbReference type="Pfam" id="PF06376">
    <property type="entry name" value="AGP"/>
    <property type="match status" value="1"/>
</dbReference>
<proteinExistence type="predicted"/>
<comment type="caution">
    <text evidence="2">The sequence shown here is derived from an EMBL/GenBank/DDBJ whole genome shotgun (WGS) entry which is preliminary data.</text>
</comment>
<gene>
    <name evidence="2" type="ORF">LUZ62_086620</name>
</gene>
<dbReference type="InterPro" id="IPR009424">
    <property type="entry name" value="AGP16/20/22/41"/>
</dbReference>
<dbReference type="PROSITE" id="PS51257">
    <property type="entry name" value="PROKAR_LIPOPROTEIN"/>
    <property type="match status" value="1"/>
</dbReference>
<name>A0AAV8C9V5_9POAL</name>
<evidence type="ECO:0000256" key="1">
    <source>
        <dbReference type="SAM" id="SignalP"/>
    </source>
</evidence>
<protein>
    <submittedName>
        <fullName evidence="2">Arabinogalactan peptide 22</fullName>
    </submittedName>
</protein>
<keyword evidence="1" id="KW-0732">Signal</keyword>
<keyword evidence="3" id="KW-1185">Reference proteome</keyword>
<dbReference type="PANTHER" id="PTHR33374">
    <property type="entry name" value="ARABINOGALACTAN PROTEIN 20"/>
    <property type="match status" value="1"/>
</dbReference>
<organism evidence="2 3">
    <name type="scientific">Rhynchospora pubera</name>
    <dbReference type="NCBI Taxonomy" id="906938"/>
    <lineage>
        <taxon>Eukaryota</taxon>
        <taxon>Viridiplantae</taxon>
        <taxon>Streptophyta</taxon>
        <taxon>Embryophyta</taxon>
        <taxon>Tracheophyta</taxon>
        <taxon>Spermatophyta</taxon>
        <taxon>Magnoliopsida</taxon>
        <taxon>Liliopsida</taxon>
        <taxon>Poales</taxon>
        <taxon>Cyperaceae</taxon>
        <taxon>Cyperoideae</taxon>
        <taxon>Rhynchosporeae</taxon>
        <taxon>Rhynchospora</taxon>
    </lineage>
</organism>